<evidence type="ECO:0000313" key="1">
    <source>
        <dbReference type="EMBL" id="KAK8861871.1"/>
    </source>
</evidence>
<keyword evidence="2" id="KW-1185">Reference proteome</keyword>
<reference evidence="1 2" key="1">
    <citation type="journal article" date="2024" name="IMA Fungus">
        <title>Apiospora arundinis, a panoply of carbohydrate-active enzymes and secondary metabolites.</title>
        <authorList>
            <person name="Sorensen T."/>
            <person name="Petersen C."/>
            <person name="Muurmann A.T."/>
            <person name="Christiansen J.V."/>
            <person name="Brundto M.L."/>
            <person name="Overgaard C.K."/>
            <person name="Boysen A.T."/>
            <person name="Wollenberg R.D."/>
            <person name="Larsen T.O."/>
            <person name="Sorensen J.L."/>
            <person name="Nielsen K.L."/>
            <person name="Sondergaard T.E."/>
        </authorList>
    </citation>
    <scope>NUCLEOTIDE SEQUENCE [LARGE SCALE GENOMIC DNA]</scope>
    <source>
        <strain evidence="1 2">AAU 773</strain>
    </source>
</reference>
<gene>
    <name evidence="1" type="ORF">PGQ11_008106</name>
</gene>
<organism evidence="1 2">
    <name type="scientific">Apiospora arundinis</name>
    <dbReference type="NCBI Taxonomy" id="335852"/>
    <lineage>
        <taxon>Eukaryota</taxon>
        <taxon>Fungi</taxon>
        <taxon>Dikarya</taxon>
        <taxon>Ascomycota</taxon>
        <taxon>Pezizomycotina</taxon>
        <taxon>Sordariomycetes</taxon>
        <taxon>Xylariomycetidae</taxon>
        <taxon>Amphisphaeriales</taxon>
        <taxon>Apiosporaceae</taxon>
        <taxon>Apiospora</taxon>
    </lineage>
</organism>
<accession>A0ABR2IE06</accession>
<proteinExistence type="predicted"/>
<evidence type="ECO:0000313" key="2">
    <source>
        <dbReference type="Proteomes" id="UP001390339"/>
    </source>
</evidence>
<comment type="caution">
    <text evidence="1">The sequence shown here is derived from an EMBL/GenBank/DDBJ whole genome shotgun (WGS) entry which is preliminary data.</text>
</comment>
<dbReference type="EMBL" id="JAPCWZ010000005">
    <property type="protein sequence ID" value="KAK8861871.1"/>
    <property type="molecule type" value="Genomic_DNA"/>
</dbReference>
<sequence length="192" mass="20362">MARPGQAVAVGCAEDELVEDELEDDEPEEVLDDSSVEDCSVVVVGPFVGLGGGDDAGVCVVVGKDRVCPLVTLPLVGDWGEDCVLCVPELDVIDEEVVPVCGVPVVVGPGMTGGTGWEELVVVVDKLVLPVEELDLETVAELPRVEDVEPKLSGLEETCELNLEETAVEDLTLPELTWVKLDCVELDSVVRP</sequence>
<dbReference type="Proteomes" id="UP001390339">
    <property type="component" value="Unassembled WGS sequence"/>
</dbReference>
<name>A0ABR2IE06_9PEZI</name>
<protein>
    <submittedName>
        <fullName evidence="1">Uncharacterized protein</fullName>
    </submittedName>
</protein>